<evidence type="ECO:0000313" key="3">
    <source>
        <dbReference type="Proteomes" id="UP000829196"/>
    </source>
</evidence>
<feature type="compositionally biased region" description="Pro residues" evidence="1">
    <location>
        <begin position="126"/>
        <end position="136"/>
    </location>
</feature>
<proteinExistence type="predicted"/>
<feature type="region of interest" description="Disordered" evidence="1">
    <location>
        <begin position="265"/>
        <end position="305"/>
    </location>
</feature>
<dbReference type="AlphaFoldDB" id="A0A8T3C7H8"/>
<accession>A0A8T3C7H8</accession>
<sequence>MRPWRRQVEGRPPLRIGLGKKGINGKCGIRATRKRGEGTTSVAGGRGEGFRLKVKLSERNSSEEIVGRNYQISFKIPSSILVAAPLGSSQAVGFTGQSRPNQIPLPRGPSQVSLRRPNPTQQRRPLSPPAPPSLPPPPPISLLFNFKILKRLSFIDHLMLPKASVHRAPPNRLLPRRQVLSRSLPISGIAKSTYGPLPLATTFNMRVMDLKDLEHLEQQLRISTVTRQARRDSRAEAAASLRGCRVGWPGLLAVCEVQPRAAGGQLGRGGGMEGWGEDCEGNPRERRSRSWERRGEYRDNAEPDGRAKEKKFLSNLLLLLLELKSRFPLQEEEVEVFEREDR</sequence>
<name>A0A8T3C7H8_DENNO</name>
<evidence type="ECO:0000256" key="1">
    <source>
        <dbReference type="SAM" id="MobiDB-lite"/>
    </source>
</evidence>
<comment type="caution">
    <text evidence="2">The sequence shown here is derived from an EMBL/GenBank/DDBJ whole genome shotgun (WGS) entry which is preliminary data.</text>
</comment>
<dbReference type="EMBL" id="JAGYWB010000001">
    <property type="protein sequence ID" value="KAI0530534.1"/>
    <property type="molecule type" value="Genomic_DNA"/>
</dbReference>
<feature type="compositionally biased region" description="Basic and acidic residues" evidence="1">
    <location>
        <begin position="281"/>
        <end position="305"/>
    </location>
</feature>
<feature type="compositionally biased region" description="Polar residues" evidence="1">
    <location>
        <begin position="110"/>
        <end position="124"/>
    </location>
</feature>
<protein>
    <submittedName>
        <fullName evidence="2">Uncharacterized protein</fullName>
    </submittedName>
</protein>
<dbReference type="Proteomes" id="UP000829196">
    <property type="component" value="Unassembled WGS sequence"/>
</dbReference>
<feature type="compositionally biased region" description="Gly residues" evidence="1">
    <location>
        <begin position="265"/>
        <end position="274"/>
    </location>
</feature>
<reference evidence="2" key="1">
    <citation type="journal article" date="2022" name="Front. Genet.">
        <title>Chromosome-Scale Assembly of the Dendrobium nobile Genome Provides Insights Into the Molecular Mechanism of the Biosynthesis of the Medicinal Active Ingredient of Dendrobium.</title>
        <authorList>
            <person name="Xu Q."/>
            <person name="Niu S.-C."/>
            <person name="Li K.-L."/>
            <person name="Zheng P.-J."/>
            <person name="Zhang X.-J."/>
            <person name="Jia Y."/>
            <person name="Liu Y."/>
            <person name="Niu Y.-X."/>
            <person name="Yu L.-H."/>
            <person name="Chen D.-F."/>
            <person name="Zhang G.-Q."/>
        </authorList>
    </citation>
    <scope>NUCLEOTIDE SEQUENCE</scope>
    <source>
        <tissue evidence="2">Leaf</tissue>
    </source>
</reference>
<organism evidence="2 3">
    <name type="scientific">Dendrobium nobile</name>
    <name type="common">Orchid</name>
    <dbReference type="NCBI Taxonomy" id="94219"/>
    <lineage>
        <taxon>Eukaryota</taxon>
        <taxon>Viridiplantae</taxon>
        <taxon>Streptophyta</taxon>
        <taxon>Embryophyta</taxon>
        <taxon>Tracheophyta</taxon>
        <taxon>Spermatophyta</taxon>
        <taxon>Magnoliopsida</taxon>
        <taxon>Liliopsida</taxon>
        <taxon>Asparagales</taxon>
        <taxon>Orchidaceae</taxon>
        <taxon>Epidendroideae</taxon>
        <taxon>Malaxideae</taxon>
        <taxon>Dendrobiinae</taxon>
        <taxon>Dendrobium</taxon>
    </lineage>
</organism>
<keyword evidence="3" id="KW-1185">Reference proteome</keyword>
<feature type="region of interest" description="Disordered" evidence="1">
    <location>
        <begin position="93"/>
        <end position="136"/>
    </location>
</feature>
<gene>
    <name evidence="2" type="ORF">KFK09_000078</name>
</gene>
<evidence type="ECO:0000313" key="2">
    <source>
        <dbReference type="EMBL" id="KAI0530534.1"/>
    </source>
</evidence>